<dbReference type="EMBL" id="MUJZ01002577">
    <property type="protein sequence ID" value="OTF83693.1"/>
    <property type="molecule type" value="Genomic_DNA"/>
</dbReference>
<gene>
    <name evidence="5" type="ORF">BLA29_007664</name>
</gene>
<dbReference type="PROSITE" id="PS50835">
    <property type="entry name" value="IG_LIKE"/>
    <property type="match status" value="1"/>
</dbReference>
<protein>
    <submittedName>
        <fullName evidence="5">Immunoglobulin domain containing protein</fullName>
    </submittedName>
</protein>
<feature type="domain" description="Ig-like" evidence="4">
    <location>
        <begin position="38"/>
        <end position="142"/>
    </location>
</feature>
<dbReference type="PANTHER" id="PTHR23278">
    <property type="entry name" value="SIDESTEP PROTEIN"/>
    <property type="match status" value="1"/>
</dbReference>
<evidence type="ECO:0000313" key="6">
    <source>
        <dbReference type="Proteomes" id="UP000194236"/>
    </source>
</evidence>
<name>A0A1Y3BV67_EURMA</name>
<evidence type="ECO:0000256" key="2">
    <source>
        <dbReference type="ARBA" id="ARBA00023136"/>
    </source>
</evidence>
<organism evidence="5 6">
    <name type="scientific">Euroglyphus maynei</name>
    <name type="common">Mayne's house dust mite</name>
    <dbReference type="NCBI Taxonomy" id="6958"/>
    <lineage>
        <taxon>Eukaryota</taxon>
        <taxon>Metazoa</taxon>
        <taxon>Ecdysozoa</taxon>
        <taxon>Arthropoda</taxon>
        <taxon>Chelicerata</taxon>
        <taxon>Arachnida</taxon>
        <taxon>Acari</taxon>
        <taxon>Acariformes</taxon>
        <taxon>Sarcoptiformes</taxon>
        <taxon>Astigmata</taxon>
        <taxon>Psoroptidia</taxon>
        <taxon>Analgoidea</taxon>
        <taxon>Pyroglyphidae</taxon>
        <taxon>Pyroglyphinae</taxon>
        <taxon>Euroglyphus</taxon>
    </lineage>
</organism>
<keyword evidence="3" id="KW-1015">Disulfide bond</keyword>
<comment type="caution">
    <text evidence="5">The sequence shown here is derived from an EMBL/GenBank/DDBJ whole genome shotgun (WGS) entry which is preliminary data.</text>
</comment>
<evidence type="ECO:0000259" key="4">
    <source>
        <dbReference type="PROSITE" id="PS50835"/>
    </source>
</evidence>
<dbReference type="InterPro" id="IPR036179">
    <property type="entry name" value="Ig-like_dom_sf"/>
</dbReference>
<dbReference type="PANTHER" id="PTHR23278:SF19">
    <property type="entry name" value="OBSCURIN"/>
    <property type="match status" value="1"/>
</dbReference>
<reference evidence="5 6" key="1">
    <citation type="submission" date="2017-03" db="EMBL/GenBank/DDBJ databases">
        <title>Genome Survey of Euroglyphus maynei.</title>
        <authorList>
            <person name="Arlian L.G."/>
            <person name="Morgan M.S."/>
            <person name="Rider S.D."/>
        </authorList>
    </citation>
    <scope>NUCLEOTIDE SEQUENCE [LARGE SCALE GENOMIC DNA]</scope>
    <source>
        <strain evidence="5">Arlian Lab</strain>
        <tissue evidence="5">Whole body</tissue>
    </source>
</reference>
<feature type="non-terminal residue" evidence="5">
    <location>
        <position position="1"/>
    </location>
</feature>
<keyword evidence="2" id="KW-0472">Membrane</keyword>
<comment type="subcellular location">
    <subcellularLocation>
        <location evidence="1">Membrane</location>
        <topology evidence="1">Single-pass membrane protein</topology>
    </subcellularLocation>
</comment>
<sequence length="277" mass="31706">NGIFGATIDSNGGSNFNSKNHHRIRYYKKYQPYNVLIGESISLPCNITPSITIDDDVSLILWYRDDQSTPIYTVDARGLGNTLKTAKHFHDNNIFDGDDDVDDRITFNITYPISYLRFKQTRAHDTAEYRCRVDFRRDRTINRVMKLNVIGMFPANKLTIFDDNNNNINDIAGPFNEDEPLNLTCISEGGHPIPKVRWWKGEQLINDGDGDDDGDISVSNVIIDNNKSLIIVKNVIKFKKMLRKHLMMPITCESMNTNLTVPITKTILIDLNCKFKQ</sequence>
<dbReference type="InterPro" id="IPR007110">
    <property type="entry name" value="Ig-like_dom"/>
</dbReference>
<evidence type="ECO:0000313" key="5">
    <source>
        <dbReference type="EMBL" id="OTF83693.1"/>
    </source>
</evidence>
<dbReference type="InterPro" id="IPR013162">
    <property type="entry name" value="CD80_C2-set"/>
</dbReference>
<dbReference type="GO" id="GO:0016020">
    <property type="term" value="C:membrane"/>
    <property type="evidence" value="ECO:0007669"/>
    <property type="project" value="UniProtKB-SubCell"/>
</dbReference>
<dbReference type="Gene3D" id="2.60.40.10">
    <property type="entry name" value="Immunoglobulins"/>
    <property type="match status" value="2"/>
</dbReference>
<evidence type="ECO:0000256" key="3">
    <source>
        <dbReference type="ARBA" id="ARBA00023157"/>
    </source>
</evidence>
<dbReference type="Proteomes" id="UP000194236">
    <property type="component" value="Unassembled WGS sequence"/>
</dbReference>
<dbReference type="SUPFAM" id="SSF48726">
    <property type="entry name" value="Immunoglobulin"/>
    <property type="match status" value="2"/>
</dbReference>
<dbReference type="AlphaFoldDB" id="A0A1Y3BV67"/>
<evidence type="ECO:0000256" key="1">
    <source>
        <dbReference type="ARBA" id="ARBA00004167"/>
    </source>
</evidence>
<dbReference type="InterPro" id="IPR013783">
    <property type="entry name" value="Ig-like_fold"/>
</dbReference>
<keyword evidence="6" id="KW-1185">Reference proteome</keyword>
<proteinExistence type="predicted"/>
<dbReference type="InterPro" id="IPR003599">
    <property type="entry name" value="Ig_sub"/>
</dbReference>
<accession>A0A1Y3BV67</accession>
<dbReference type="OrthoDB" id="10006996at2759"/>
<dbReference type="SMART" id="SM00409">
    <property type="entry name" value="IG"/>
    <property type="match status" value="1"/>
</dbReference>
<dbReference type="Pfam" id="PF08205">
    <property type="entry name" value="C2-set_2"/>
    <property type="match status" value="1"/>
</dbReference>